<dbReference type="Pfam" id="PF17919">
    <property type="entry name" value="RT_RNaseH_2"/>
    <property type="match status" value="2"/>
</dbReference>
<dbReference type="Gene3D" id="3.10.20.370">
    <property type="match status" value="2"/>
</dbReference>
<dbReference type="OrthoDB" id="9950135at2759"/>
<feature type="domain" description="RNase H type-1" evidence="16">
    <location>
        <begin position="211"/>
        <end position="357"/>
    </location>
</feature>
<evidence type="ECO:0000256" key="9">
    <source>
        <dbReference type="ARBA" id="ARBA00022884"/>
    </source>
</evidence>
<evidence type="ECO:0000259" key="14">
    <source>
        <dbReference type="PROSITE" id="PS50175"/>
    </source>
</evidence>
<gene>
    <name evidence="18" type="ORF">DUI87_02030</name>
</gene>
<dbReference type="SUPFAM" id="SSF50630">
    <property type="entry name" value="Acid proteases"/>
    <property type="match status" value="1"/>
</dbReference>
<dbReference type="SUPFAM" id="SSF53098">
    <property type="entry name" value="Ribonuclease H-like"/>
    <property type="match status" value="3"/>
</dbReference>
<dbReference type="Gene3D" id="2.30.30.850">
    <property type="match status" value="2"/>
</dbReference>
<dbReference type="InterPro" id="IPR040643">
    <property type="entry name" value="MLVIN_C"/>
</dbReference>
<evidence type="ECO:0000256" key="4">
    <source>
        <dbReference type="ARBA" id="ARBA00022679"/>
    </source>
</evidence>
<dbReference type="GO" id="GO:0003964">
    <property type="term" value="F:RNA-directed DNA polymerase activity"/>
    <property type="evidence" value="ECO:0007669"/>
    <property type="project" value="UniProtKB-KW"/>
</dbReference>
<evidence type="ECO:0000256" key="5">
    <source>
        <dbReference type="ARBA" id="ARBA00022695"/>
    </source>
</evidence>
<comment type="similarity">
    <text evidence="1">Belongs to the beta type-B retroviral polymerase family. HERV class-II K(HML-2) pol subfamily.</text>
</comment>
<name>A0A3M0L662_HIRRU</name>
<feature type="signal peptide" evidence="13">
    <location>
        <begin position="1"/>
        <end position="16"/>
    </location>
</feature>
<evidence type="ECO:0000256" key="7">
    <source>
        <dbReference type="ARBA" id="ARBA00022759"/>
    </source>
</evidence>
<dbReference type="Pfam" id="PF18697">
    <property type="entry name" value="MLVIN_C"/>
    <property type="match status" value="1"/>
</dbReference>
<comment type="caution">
    <text evidence="18">The sequence shown here is derived from an EMBL/GenBank/DDBJ whole genome shotgun (WGS) entry which is preliminary data.</text>
</comment>
<evidence type="ECO:0000256" key="12">
    <source>
        <dbReference type="SAM" id="MobiDB-lite"/>
    </source>
</evidence>
<dbReference type="GO" id="GO:0015074">
    <property type="term" value="P:DNA integration"/>
    <property type="evidence" value="ECO:0007669"/>
    <property type="project" value="InterPro"/>
</dbReference>
<dbReference type="InterPro" id="IPR036397">
    <property type="entry name" value="RNaseH_sf"/>
</dbReference>
<dbReference type="GO" id="GO:0004190">
    <property type="term" value="F:aspartic-type endopeptidase activity"/>
    <property type="evidence" value="ECO:0007669"/>
    <property type="project" value="InterPro"/>
</dbReference>
<evidence type="ECO:0000313" key="19">
    <source>
        <dbReference type="Proteomes" id="UP000269221"/>
    </source>
</evidence>
<dbReference type="STRING" id="333673.A0A3M0L662"/>
<dbReference type="EC" id="3.1.26.4" evidence="2"/>
<dbReference type="InterPro" id="IPR001584">
    <property type="entry name" value="Integrase_cat-core"/>
</dbReference>
<keyword evidence="13" id="KW-0732">Signal</keyword>
<accession>A0A3M0L662</accession>
<dbReference type="PROSITE" id="PS50175">
    <property type="entry name" value="ASP_PROT_RETROV"/>
    <property type="match status" value="1"/>
</dbReference>
<evidence type="ECO:0000256" key="13">
    <source>
        <dbReference type="SAM" id="SignalP"/>
    </source>
</evidence>
<keyword evidence="7" id="KW-0255">Endonuclease</keyword>
<dbReference type="Gene3D" id="1.10.340.70">
    <property type="match status" value="2"/>
</dbReference>
<keyword evidence="8" id="KW-0378">Hydrolase</keyword>
<dbReference type="InterPro" id="IPR002156">
    <property type="entry name" value="RNaseH_domain"/>
</dbReference>
<dbReference type="InterPro" id="IPR012337">
    <property type="entry name" value="RNaseH-like_sf"/>
</dbReference>
<dbReference type="PROSITE" id="PS50878">
    <property type="entry name" value="RT_POL"/>
    <property type="match status" value="1"/>
</dbReference>
<keyword evidence="6" id="KW-0540">Nuclease</keyword>
<evidence type="ECO:0000256" key="8">
    <source>
        <dbReference type="ARBA" id="ARBA00022801"/>
    </source>
</evidence>
<dbReference type="Pfam" id="PF00078">
    <property type="entry name" value="RVT_1"/>
    <property type="match status" value="1"/>
</dbReference>
<feature type="region of interest" description="Disordered" evidence="12">
    <location>
        <begin position="1698"/>
        <end position="1717"/>
    </location>
</feature>
<evidence type="ECO:0000259" key="17">
    <source>
        <dbReference type="PROSITE" id="PS50994"/>
    </source>
</evidence>
<dbReference type="PROSITE" id="PS50994">
    <property type="entry name" value="INTEGRASE"/>
    <property type="match status" value="1"/>
</dbReference>
<keyword evidence="9" id="KW-0694">RNA-binding</keyword>
<dbReference type="SUPFAM" id="SSF56672">
    <property type="entry name" value="DNA/RNA polymerases"/>
    <property type="match status" value="2"/>
</dbReference>
<feature type="domain" description="Integrase catalytic" evidence="17">
    <location>
        <begin position="481"/>
        <end position="638"/>
    </location>
</feature>
<keyword evidence="11" id="KW-0233">DNA recombination</keyword>
<dbReference type="InterPro" id="IPR043128">
    <property type="entry name" value="Rev_trsase/Diguanyl_cyclase"/>
</dbReference>
<dbReference type="InterPro" id="IPR000477">
    <property type="entry name" value="RT_dom"/>
</dbReference>
<feature type="chain" id="PRO_5018286137" description="Gag-Pol polyprotein" evidence="13">
    <location>
        <begin position="17"/>
        <end position="1717"/>
    </location>
</feature>
<reference evidence="18 19" key="1">
    <citation type="submission" date="2018-07" db="EMBL/GenBank/DDBJ databases">
        <title>A high quality draft genome assembly of the barn swallow (H. rustica rustica).</title>
        <authorList>
            <person name="Formenti G."/>
            <person name="Chiara M."/>
            <person name="Poveda L."/>
            <person name="Francoijs K.-J."/>
            <person name="Bonisoli-Alquati A."/>
            <person name="Canova L."/>
            <person name="Gianfranceschi L."/>
            <person name="Horner D.S."/>
            <person name="Saino N."/>
        </authorList>
    </citation>
    <scope>NUCLEOTIDE SEQUENCE [LARGE SCALE GENOMIC DNA]</scope>
    <source>
        <strain evidence="18">Chelidonia</strain>
        <tissue evidence="18">Blood</tissue>
    </source>
</reference>
<dbReference type="PROSITE" id="PS50879">
    <property type="entry name" value="RNASE_H_1"/>
    <property type="match status" value="2"/>
</dbReference>
<keyword evidence="19" id="KW-1185">Reference proteome</keyword>
<feature type="domain" description="Reverse transcriptase" evidence="15">
    <location>
        <begin position="962"/>
        <end position="1151"/>
    </location>
</feature>
<organism evidence="18 19">
    <name type="scientific">Hirundo rustica rustica</name>
    <dbReference type="NCBI Taxonomy" id="333673"/>
    <lineage>
        <taxon>Eukaryota</taxon>
        <taxon>Metazoa</taxon>
        <taxon>Chordata</taxon>
        <taxon>Craniata</taxon>
        <taxon>Vertebrata</taxon>
        <taxon>Euteleostomi</taxon>
        <taxon>Archelosauria</taxon>
        <taxon>Archosauria</taxon>
        <taxon>Dinosauria</taxon>
        <taxon>Saurischia</taxon>
        <taxon>Theropoda</taxon>
        <taxon>Coelurosauria</taxon>
        <taxon>Aves</taxon>
        <taxon>Neognathae</taxon>
        <taxon>Neoaves</taxon>
        <taxon>Telluraves</taxon>
        <taxon>Australaves</taxon>
        <taxon>Passeriformes</taxon>
        <taxon>Sylvioidea</taxon>
        <taxon>Hirundinidae</taxon>
        <taxon>Hirundo</taxon>
    </lineage>
</organism>
<dbReference type="InterPro" id="IPR001995">
    <property type="entry name" value="Peptidase_A2_cat"/>
</dbReference>
<evidence type="ECO:0000256" key="3">
    <source>
        <dbReference type="ARBA" id="ARBA00018735"/>
    </source>
</evidence>
<dbReference type="Proteomes" id="UP000269221">
    <property type="component" value="Unassembled WGS sequence"/>
</dbReference>
<dbReference type="GO" id="GO:0004523">
    <property type="term" value="F:RNA-DNA hybrid ribonuclease activity"/>
    <property type="evidence" value="ECO:0007669"/>
    <property type="project" value="UniProtKB-EC"/>
</dbReference>
<dbReference type="Gene3D" id="3.10.10.10">
    <property type="entry name" value="HIV Type 1 Reverse Transcriptase, subunit A, domain 1"/>
    <property type="match status" value="1"/>
</dbReference>
<dbReference type="EMBL" id="QRBI01000093">
    <property type="protein sequence ID" value="RMC21172.1"/>
    <property type="molecule type" value="Genomic_DNA"/>
</dbReference>
<dbReference type="PANTHER" id="PTHR33064">
    <property type="entry name" value="POL PROTEIN"/>
    <property type="match status" value="1"/>
</dbReference>
<evidence type="ECO:0000259" key="15">
    <source>
        <dbReference type="PROSITE" id="PS50878"/>
    </source>
</evidence>
<evidence type="ECO:0000256" key="6">
    <source>
        <dbReference type="ARBA" id="ARBA00022722"/>
    </source>
</evidence>
<dbReference type="InterPro" id="IPR021109">
    <property type="entry name" value="Peptidase_aspartic_dom_sf"/>
</dbReference>
<evidence type="ECO:0000259" key="16">
    <source>
        <dbReference type="PROSITE" id="PS50879"/>
    </source>
</evidence>
<dbReference type="InterPro" id="IPR043502">
    <property type="entry name" value="DNA/RNA_pol_sf"/>
</dbReference>
<dbReference type="CDD" id="cd09273">
    <property type="entry name" value="RNase_HI_RT_Bel"/>
    <property type="match status" value="1"/>
</dbReference>
<dbReference type="Gene3D" id="3.30.420.10">
    <property type="entry name" value="Ribonuclease H-like superfamily/Ribonuclease H"/>
    <property type="match status" value="3"/>
</dbReference>
<evidence type="ECO:0000313" key="18">
    <source>
        <dbReference type="EMBL" id="RMC21172.1"/>
    </source>
</evidence>
<protein>
    <recommendedName>
        <fullName evidence="3">Gag-Pol polyprotein</fullName>
        <ecNumber evidence="2">3.1.26.4</ecNumber>
    </recommendedName>
</protein>
<dbReference type="GO" id="GO:0006508">
    <property type="term" value="P:proteolysis"/>
    <property type="evidence" value="ECO:0007669"/>
    <property type="project" value="InterPro"/>
</dbReference>
<dbReference type="GO" id="GO:0006310">
    <property type="term" value="P:DNA recombination"/>
    <property type="evidence" value="ECO:0007669"/>
    <property type="project" value="UniProtKB-KW"/>
</dbReference>
<dbReference type="InterPro" id="IPR051320">
    <property type="entry name" value="Viral_Replic_Matur_Polypro"/>
</dbReference>
<dbReference type="Gene3D" id="3.30.70.270">
    <property type="match status" value="3"/>
</dbReference>
<keyword evidence="5" id="KW-0548">Nucleotidyltransferase</keyword>
<evidence type="ECO:0000256" key="1">
    <source>
        <dbReference type="ARBA" id="ARBA00010879"/>
    </source>
</evidence>
<keyword evidence="10" id="KW-0695">RNA-directed DNA polymerase</keyword>
<dbReference type="GO" id="GO:0003723">
    <property type="term" value="F:RNA binding"/>
    <property type="evidence" value="ECO:0007669"/>
    <property type="project" value="UniProtKB-KW"/>
</dbReference>
<feature type="domain" description="Peptidase A2" evidence="14">
    <location>
        <begin position="807"/>
        <end position="880"/>
    </location>
</feature>
<keyword evidence="4" id="KW-0808">Transferase</keyword>
<dbReference type="Gene3D" id="2.40.70.10">
    <property type="entry name" value="Acid Proteases"/>
    <property type="match status" value="1"/>
</dbReference>
<feature type="domain" description="RNase H type-1" evidence="16">
    <location>
        <begin position="1393"/>
        <end position="1541"/>
    </location>
</feature>
<evidence type="ECO:0000256" key="10">
    <source>
        <dbReference type="ARBA" id="ARBA00022918"/>
    </source>
</evidence>
<evidence type="ECO:0000256" key="11">
    <source>
        <dbReference type="ARBA" id="ARBA00023172"/>
    </source>
</evidence>
<dbReference type="Pfam" id="PF00075">
    <property type="entry name" value="RNase_H"/>
    <property type="match status" value="2"/>
</dbReference>
<proteinExistence type="inferred from homology"/>
<dbReference type="InterPro" id="IPR018061">
    <property type="entry name" value="Retropepsins"/>
</dbReference>
<dbReference type="PANTHER" id="PTHR33064:SF37">
    <property type="entry name" value="RIBONUCLEASE H"/>
    <property type="match status" value="1"/>
</dbReference>
<evidence type="ECO:0000256" key="2">
    <source>
        <dbReference type="ARBA" id="ARBA00012180"/>
    </source>
</evidence>
<dbReference type="InterPro" id="IPR041577">
    <property type="entry name" value="RT_RNaseH_2"/>
</dbReference>
<sequence>MVGWCRLWILNFGLLARPLYEALKEVHWTWGRAQEKAFLELKQALKEAPALGLPDLSKDFQLYVTERHRLALGVLTQKTGPWKQPVGYFSKQLDTVSSGWPGCLRAVAATVLLIQEARKLTLGRKLEVYVPHMVIAVLKQKGGHWLSSSRLLQYQALLREQDDIELKITPHLNPAEFLRSDREEGELVHDCVEIIEQVYASREDLKDAPIDSPDWELFTDGSSFVENGTRYAGYAVVTTLQVIEAKALPPGTSAQKAEIRALTRALELSKGKRVNVWTDSKYAFGVVHVHGALWKERGLLTSQGSTIKHRDEILLLLEAVREPEAVAVMHVPGHRREDGKIYQGNRLADKTAKKVAKEIRIQSALIPAKGNPADSYMKDEPPYLPDDVKLAHLVKAQKNDKGWYVTATGQVVVPAKIMRAILETEHYKCHWGAEALVKFLKNEVISNQMLTMAKRVNATCPTCVKNNPLVRKQVQMGGLKVGPQPRDYWQIDFSELPKAQGNKYLLVYVCTFSGWPEAFPCRTNQAKEVVKTLLKEIIPRFGIPLGMSSDRGPHFVAGIIQGVAKALGIRWDLHTPWRPQSSGQVERMNQTLKNQLQKICQEAKVQWPQALPIALLRIRIKPRERIGVSPYEVLYSKAYHAATYQGDPHLTGDQVLLNYVLSLNKTLAAVRGALQWNRPLPLENSVHDISPGDHVYVKNWSVEPLKESWNGPYQVLMTTYTAIKVAGIDNWIHYTRVKKKAGSHEINVRWRKGLDIVSKGIMTLWDDHQQSGNTTLRIPKITTSGEGDKYHLEPVITLKVGPQGEELEFVVDTGAERTCLLNVPKGYSVSKDTAKVTGAKGETFTVPVIKDIVIEGETKIWMGDVLLVPKAGSNLLGRDLQVKLGIGVIPEDGKMTDKILKLGQEDEEKINKEVWAGEGNRGGLNIDPISVTIERKDCPIRVRQYPISLEGREGLKPVIGLRKDGTLESCMSPHNTPILPVKKPNGSYRLVQDLREVNKRTRSRYPVVPNPYTLLSKVPPQHQWFSVVDLKDALWACPLAKESRDIFAFEWEDPKTGRKQQLRWTKLPQGFTESPNLFGQALEKILQAFSTPPRIQIIQYVDDLLLSGEDEIEVREATIKLLNFLGEKGLRVSKGKLQFVEPEVKYLGRLISKGSRRLNPERIAGILSLPPPSSKREIRKLFGLLGYCRLWIEGYTQAVKFLYEKLTEEDNIKWTKEDDDKLEKLKLKLASIPALSLPSLEKPFHLYVNVEKGVAHGVLVQEWAGIKRPVAYLSKMLDPVSHGWPVCIQAIAATAILVEESRKLTFGGKLIVCTPHAVRNVLNQKAEKWLTDSRMLKYEAILIDSDDLTLEVNRSLNPAQFVYGEPADNLIHNCLEIIQYQTKVRGDLEEQALSEGEIIYVDGSSRCLQGKRMSGYAVVDGKNMQTIGKGKLPSNWSAQTCELYALKKALEYLAHKKGTIYTDSRYAFRVVHTFRKIWEERGLLNSRGKGLVHEGLILEILEALKLPEEIAIVHIKRHQRGVTPEIRGNNLADQEAKDAAENGAERVMLILTPNEEKLEIPKFSEAEKKELNKIGGEQAESGKWKLPDGRQLLNKILARKILEDMHEKTHWGTQALCDHFLRDYGCIGIFGVAKQVTEKCITCQRINKKVLLTTEAAIQTKERGWIHASRIKGPVEEPKEWTITSEPGDTKLTLKWGLGGNELGRPKWSKKHTQDHT</sequence>
<dbReference type="Pfam" id="PF00077">
    <property type="entry name" value="RVP"/>
    <property type="match status" value="1"/>
</dbReference>
<dbReference type="Pfam" id="PF00665">
    <property type="entry name" value="rve"/>
    <property type="match status" value="1"/>
</dbReference>